<protein>
    <submittedName>
        <fullName evidence="1">Uncharacterized protein</fullName>
    </submittedName>
</protein>
<evidence type="ECO:0000313" key="2">
    <source>
        <dbReference type="Proteomes" id="UP000499080"/>
    </source>
</evidence>
<reference evidence="1 2" key="1">
    <citation type="journal article" date="2019" name="Sci. Rep.">
        <title>Orb-weaving spider Araneus ventricosus genome elucidates the spidroin gene catalogue.</title>
        <authorList>
            <person name="Kono N."/>
            <person name="Nakamura H."/>
            <person name="Ohtoshi R."/>
            <person name="Moran D.A.P."/>
            <person name="Shinohara A."/>
            <person name="Yoshida Y."/>
            <person name="Fujiwara M."/>
            <person name="Mori M."/>
            <person name="Tomita M."/>
            <person name="Arakawa K."/>
        </authorList>
    </citation>
    <scope>NUCLEOTIDE SEQUENCE [LARGE SCALE GENOMIC DNA]</scope>
</reference>
<accession>A0A4Y2ECR6</accession>
<dbReference type="Proteomes" id="UP000499080">
    <property type="component" value="Unassembled WGS sequence"/>
</dbReference>
<organism evidence="1 2">
    <name type="scientific">Araneus ventricosus</name>
    <name type="common">Orbweaver spider</name>
    <name type="synonym">Epeira ventricosa</name>
    <dbReference type="NCBI Taxonomy" id="182803"/>
    <lineage>
        <taxon>Eukaryota</taxon>
        <taxon>Metazoa</taxon>
        <taxon>Ecdysozoa</taxon>
        <taxon>Arthropoda</taxon>
        <taxon>Chelicerata</taxon>
        <taxon>Arachnida</taxon>
        <taxon>Araneae</taxon>
        <taxon>Araneomorphae</taxon>
        <taxon>Entelegynae</taxon>
        <taxon>Araneoidea</taxon>
        <taxon>Araneidae</taxon>
        <taxon>Araneus</taxon>
    </lineage>
</organism>
<dbReference type="EMBL" id="BGPR01000567">
    <property type="protein sequence ID" value="GBM26711.1"/>
    <property type="molecule type" value="Genomic_DNA"/>
</dbReference>
<gene>
    <name evidence="1" type="ORF">AVEN_124999_1</name>
</gene>
<comment type="caution">
    <text evidence="1">The sequence shown here is derived from an EMBL/GenBank/DDBJ whole genome shotgun (WGS) entry which is preliminary data.</text>
</comment>
<keyword evidence="2" id="KW-1185">Reference proteome</keyword>
<proteinExistence type="predicted"/>
<dbReference type="AlphaFoldDB" id="A0A4Y2ECR6"/>
<evidence type="ECO:0000313" key="1">
    <source>
        <dbReference type="EMBL" id="GBM26711.1"/>
    </source>
</evidence>
<sequence length="96" mass="10933">MDKVRLLPSGVQGLVPTEAALSSFTMNRSPIVLEPQSSPDHLLSCMELEKRNLFESPALVRDFLWASGLLDLVQLRTRTSGRRNNNMHHMKNFERV</sequence>
<name>A0A4Y2ECR6_ARAVE</name>